<keyword evidence="8" id="KW-1185">Reference proteome</keyword>
<dbReference type="SUPFAM" id="SSF51197">
    <property type="entry name" value="Clavaminate synthase-like"/>
    <property type="match status" value="1"/>
</dbReference>
<feature type="domain" description="Fe2OG dioxygenase" evidence="6">
    <location>
        <begin position="233"/>
        <end position="332"/>
    </location>
</feature>
<keyword evidence="2 5" id="KW-0479">Metal-binding</keyword>
<dbReference type="Pfam" id="PF03171">
    <property type="entry name" value="2OG-FeII_Oxy"/>
    <property type="match status" value="1"/>
</dbReference>
<comment type="similarity">
    <text evidence="1 5">Belongs to the iron/ascorbate-dependent oxidoreductase family.</text>
</comment>
<dbReference type="InterPro" id="IPR005123">
    <property type="entry name" value="Oxoglu/Fe-dep_dioxygenase_dom"/>
</dbReference>
<evidence type="ECO:0000256" key="1">
    <source>
        <dbReference type="ARBA" id="ARBA00008056"/>
    </source>
</evidence>
<comment type="caution">
    <text evidence="7">The sequence shown here is derived from an EMBL/GenBank/DDBJ whole genome shotgun (WGS) entry which is preliminary data.</text>
</comment>
<dbReference type="InterPro" id="IPR044861">
    <property type="entry name" value="IPNS-like_FE2OG_OXY"/>
</dbReference>
<gene>
    <name evidence="7" type="ORF">RGQ29_031150</name>
</gene>
<dbReference type="AlphaFoldDB" id="A0AAN7IBK2"/>
<protein>
    <recommendedName>
        <fullName evidence="6">Fe2OG dioxygenase domain-containing protein</fullName>
    </recommendedName>
</protein>
<dbReference type="GO" id="GO:0016491">
    <property type="term" value="F:oxidoreductase activity"/>
    <property type="evidence" value="ECO:0007669"/>
    <property type="project" value="UniProtKB-KW"/>
</dbReference>
<proteinExistence type="inferred from homology"/>
<evidence type="ECO:0000313" key="8">
    <source>
        <dbReference type="Proteomes" id="UP001324115"/>
    </source>
</evidence>
<dbReference type="PANTHER" id="PTHR47991">
    <property type="entry name" value="OXOGLUTARATE/IRON-DEPENDENT DIOXYGENASE"/>
    <property type="match status" value="1"/>
</dbReference>
<evidence type="ECO:0000256" key="3">
    <source>
        <dbReference type="ARBA" id="ARBA00022896"/>
    </source>
</evidence>
<dbReference type="EMBL" id="JAXUIC010000009">
    <property type="protein sequence ID" value="KAK4573058.1"/>
    <property type="molecule type" value="Genomic_DNA"/>
</dbReference>
<evidence type="ECO:0000256" key="2">
    <source>
        <dbReference type="ARBA" id="ARBA00022723"/>
    </source>
</evidence>
<dbReference type="GO" id="GO:0031418">
    <property type="term" value="F:L-ascorbic acid binding"/>
    <property type="evidence" value="ECO:0007669"/>
    <property type="project" value="UniProtKB-KW"/>
</dbReference>
<name>A0AAN7IBK2_QUERU</name>
<dbReference type="GO" id="GO:0046872">
    <property type="term" value="F:metal ion binding"/>
    <property type="evidence" value="ECO:0007669"/>
    <property type="project" value="UniProtKB-KW"/>
</dbReference>
<keyword evidence="5" id="KW-0560">Oxidoreductase</keyword>
<dbReference type="PROSITE" id="PS51471">
    <property type="entry name" value="FE2OG_OXY"/>
    <property type="match status" value="1"/>
</dbReference>
<sequence length="382" mass="43200">MQVDGLLYKGQTCKCFANKPCLTNQPSLLYAIKAHYSASEVDMKTMDQKPPSSWPDVSYVPESYVHPLEKRPGKLFFDTCKTIPVVDLEGYHDRTHVVQDVLKATKEYGFFQVINHGVSKKLMDDTMAVFKEFHAMRPEDKASECSKDPNGSCKFYTSSENFSKEEFHYWRDALTHPCHSLEEYMQFWPGKPIRYREVVKEYAVELKKLGEKILNLICEGLGLDTGYFSGGLSGDPVLLVNHYPPCPDPSLTLGLAKHRDPSLITILFQEQNGLQVCKDDEWILVEPVPHAFVINVGYVLQIISNGELNGAEHRAVTNSSVPRTSAAFFIYPSKDNLIEPAKALTNADNPPLYGSMQFKEFQRNYLSYAANAEKVQKFISST</sequence>
<evidence type="ECO:0000259" key="6">
    <source>
        <dbReference type="PROSITE" id="PS51471"/>
    </source>
</evidence>
<dbReference type="InterPro" id="IPR026992">
    <property type="entry name" value="DIOX_N"/>
</dbReference>
<keyword evidence="3" id="KW-0847">Vitamin C</keyword>
<evidence type="ECO:0000313" key="7">
    <source>
        <dbReference type="EMBL" id="KAK4573058.1"/>
    </source>
</evidence>
<evidence type="ECO:0000256" key="4">
    <source>
        <dbReference type="ARBA" id="ARBA00023004"/>
    </source>
</evidence>
<dbReference type="Gene3D" id="2.60.120.330">
    <property type="entry name" value="B-lactam Antibiotic, Isopenicillin N Synthase, Chain"/>
    <property type="match status" value="1"/>
</dbReference>
<keyword evidence="4 5" id="KW-0408">Iron</keyword>
<dbReference type="Proteomes" id="UP001324115">
    <property type="component" value="Unassembled WGS sequence"/>
</dbReference>
<evidence type="ECO:0000256" key="5">
    <source>
        <dbReference type="RuleBase" id="RU003682"/>
    </source>
</evidence>
<accession>A0AAN7IBK2</accession>
<dbReference type="InterPro" id="IPR050295">
    <property type="entry name" value="Plant_2OG-oxidoreductases"/>
</dbReference>
<dbReference type="Pfam" id="PF14226">
    <property type="entry name" value="DIOX_N"/>
    <property type="match status" value="1"/>
</dbReference>
<reference evidence="7 8" key="1">
    <citation type="journal article" date="2023" name="G3 (Bethesda)">
        <title>A haplotype-resolved chromosome-scale genome for Quercus rubra L. provides insights into the genetics of adaptive traits for red oak species.</title>
        <authorList>
            <person name="Kapoor B."/>
            <person name="Jenkins J."/>
            <person name="Schmutz J."/>
            <person name="Zhebentyayeva T."/>
            <person name="Kuelheim C."/>
            <person name="Coggeshall M."/>
            <person name="Heim C."/>
            <person name="Lasky J.R."/>
            <person name="Leites L."/>
            <person name="Islam-Faridi N."/>
            <person name="Romero-Severson J."/>
            <person name="DeLeo V.L."/>
            <person name="Lucas S.M."/>
            <person name="Lazic D."/>
            <person name="Gailing O."/>
            <person name="Carlson J."/>
            <person name="Staton M."/>
        </authorList>
    </citation>
    <scope>NUCLEOTIDE SEQUENCE [LARGE SCALE GENOMIC DNA]</scope>
    <source>
        <strain evidence="7">Pseudo-F2</strain>
    </source>
</reference>
<dbReference type="InterPro" id="IPR027443">
    <property type="entry name" value="IPNS-like_sf"/>
</dbReference>
<organism evidence="7 8">
    <name type="scientific">Quercus rubra</name>
    <name type="common">Northern red oak</name>
    <name type="synonym">Quercus borealis</name>
    <dbReference type="NCBI Taxonomy" id="3512"/>
    <lineage>
        <taxon>Eukaryota</taxon>
        <taxon>Viridiplantae</taxon>
        <taxon>Streptophyta</taxon>
        <taxon>Embryophyta</taxon>
        <taxon>Tracheophyta</taxon>
        <taxon>Spermatophyta</taxon>
        <taxon>Magnoliopsida</taxon>
        <taxon>eudicotyledons</taxon>
        <taxon>Gunneridae</taxon>
        <taxon>Pentapetalae</taxon>
        <taxon>rosids</taxon>
        <taxon>fabids</taxon>
        <taxon>Fagales</taxon>
        <taxon>Fagaceae</taxon>
        <taxon>Quercus</taxon>
    </lineage>
</organism>